<sequence length="55" mass="5961">MAATPADVVEYPNAYVFVVDMPGIEAGEIRVQVENDNVLVLSGERGGRKRSRRAG</sequence>
<evidence type="ECO:0000313" key="5">
    <source>
        <dbReference type="EMBL" id="PQM37792.1"/>
    </source>
</evidence>
<dbReference type="SUPFAM" id="SSF49764">
    <property type="entry name" value="HSP20-like chaperones"/>
    <property type="match status" value="1"/>
</dbReference>
<dbReference type="InterPro" id="IPR002068">
    <property type="entry name" value="A-crystallin/Hsp20_dom"/>
</dbReference>
<protein>
    <submittedName>
        <fullName evidence="5">17.1 kDa class II heat shock protein-like</fullName>
    </submittedName>
</protein>
<reference evidence="5 6" key="1">
    <citation type="submission" date="2018-02" db="EMBL/GenBank/DDBJ databases">
        <title>Draft genome of wild Prunus yedoensis var. nudiflora.</title>
        <authorList>
            <person name="Baek S."/>
            <person name="Kim J.-H."/>
            <person name="Choi K."/>
            <person name="Kim G.-B."/>
            <person name="Cho A."/>
            <person name="Jang H."/>
            <person name="Shin C.-H."/>
            <person name="Yu H.-J."/>
            <person name="Mun J.-H."/>
        </authorList>
    </citation>
    <scope>NUCLEOTIDE SEQUENCE [LARGE SCALE GENOMIC DNA]</scope>
    <source>
        <strain evidence="6">cv. Jeju island</strain>
        <tissue evidence="5">Leaf</tissue>
    </source>
</reference>
<dbReference type="Gene3D" id="2.60.40.790">
    <property type="match status" value="1"/>
</dbReference>
<comment type="similarity">
    <text evidence="2 3">Belongs to the small heat shock protein (HSP20) family.</text>
</comment>
<dbReference type="STRING" id="2094558.A0A314UM72"/>
<comment type="caution">
    <text evidence="5">The sequence shown here is derived from an EMBL/GenBank/DDBJ whole genome shotgun (WGS) entry which is preliminary data.</text>
</comment>
<dbReference type="EMBL" id="PJQY01003396">
    <property type="protein sequence ID" value="PQM37792.1"/>
    <property type="molecule type" value="Genomic_DNA"/>
</dbReference>
<name>A0A314UM72_PRUYE</name>
<evidence type="ECO:0000256" key="2">
    <source>
        <dbReference type="PROSITE-ProRule" id="PRU00285"/>
    </source>
</evidence>
<dbReference type="InterPro" id="IPR031107">
    <property type="entry name" value="Small_HSP"/>
</dbReference>
<accession>A0A314UM72</accession>
<evidence type="ECO:0000256" key="3">
    <source>
        <dbReference type="RuleBase" id="RU003616"/>
    </source>
</evidence>
<feature type="domain" description="SHSP" evidence="4">
    <location>
        <begin position="1"/>
        <end position="55"/>
    </location>
</feature>
<proteinExistence type="inferred from homology"/>
<dbReference type="AlphaFoldDB" id="A0A314UM72"/>
<gene>
    <name evidence="5" type="ORF">Pyn_02581</name>
</gene>
<evidence type="ECO:0000313" key="6">
    <source>
        <dbReference type="Proteomes" id="UP000250321"/>
    </source>
</evidence>
<dbReference type="Pfam" id="PF00011">
    <property type="entry name" value="HSP20"/>
    <property type="match status" value="1"/>
</dbReference>
<evidence type="ECO:0000256" key="1">
    <source>
        <dbReference type="ARBA" id="ARBA00023016"/>
    </source>
</evidence>
<evidence type="ECO:0000259" key="4">
    <source>
        <dbReference type="PROSITE" id="PS01031"/>
    </source>
</evidence>
<dbReference type="PANTHER" id="PTHR11527">
    <property type="entry name" value="HEAT-SHOCK PROTEIN 20 FAMILY MEMBER"/>
    <property type="match status" value="1"/>
</dbReference>
<dbReference type="OrthoDB" id="1903902at2759"/>
<dbReference type="InterPro" id="IPR008978">
    <property type="entry name" value="HSP20-like_chaperone"/>
</dbReference>
<dbReference type="PROSITE" id="PS01031">
    <property type="entry name" value="SHSP"/>
    <property type="match status" value="1"/>
</dbReference>
<organism evidence="5 6">
    <name type="scientific">Prunus yedoensis var. nudiflora</name>
    <dbReference type="NCBI Taxonomy" id="2094558"/>
    <lineage>
        <taxon>Eukaryota</taxon>
        <taxon>Viridiplantae</taxon>
        <taxon>Streptophyta</taxon>
        <taxon>Embryophyta</taxon>
        <taxon>Tracheophyta</taxon>
        <taxon>Spermatophyta</taxon>
        <taxon>Magnoliopsida</taxon>
        <taxon>eudicotyledons</taxon>
        <taxon>Gunneridae</taxon>
        <taxon>Pentapetalae</taxon>
        <taxon>rosids</taxon>
        <taxon>fabids</taxon>
        <taxon>Rosales</taxon>
        <taxon>Rosaceae</taxon>
        <taxon>Amygdaloideae</taxon>
        <taxon>Amygdaleae</taxon>
        <taxon>Prunus</taxon>
    </lineage>
</organism>
<keyword evidence="6" id="KW-1185">Reference proteome</keyword>
<keyword evidence="1 5" id="KW-0346">Stress response</keyword>
<dbReference type="Proteomes" id="UP000250321">
    <property type="component" value="Unassembled WGS sequence"/>
</dbReference>